<organism evidence="2 3">
    <name type="scientific">Cylicocyclus nassatus</name>
    <name type="common">Nematode worm</name>
    <dbReference type="NCBI Taxonomy" id="53992"/>
    <lineage>
        <taxon>Eukaryota</taxon>
        <taxon>Metazoa</taxon>
        <taxon>Ecdysozoa</taxon>
        <taxon>Nematoda</taxon>
        <taxon>Chromadorea</taxon>
        <taxon>Rhabditida</taxon>
        <taxon>Rhabditina</taxon>
        <taxon>Rhabditomorpha</taxon>
        <taxon>Strongyloidea</taxon>
        <taxon>Strongylidae</taxon>
        <taxon>Cylicocyclus</taxon>
    </lineage>
</organism>
<feature type="compositionally biased region" description="Low complexity" evidence="1">
    <location>
        <begin position="152"/>
        <end position="166"/>
    </location>
</feature>
<evidence type="ECO:0000313" key="2">
    <source>
        <dbReference type="EMBL" id="CAJ0590987.1"/>
    </source>
</evidence>
<reference evidence="2" key="1">
    <citation type="submission" date="2023-07" db="EMBL/GenBank/DDBJ databases">
        <authorList>
            <consortium name="CYATHOMIX"/>
        </authorList>
    </citation>
    <scope>NUCLEOTIDE SEQUENCE</scope>
    <source>
        <strain evidence="2">N/A</strain>
    </source>
</reference>
<proteinExistence type="predicted"/>
<feature type="region of interest" description="Disordered" evidence="1">
    <location>
        <begin position="134"/>
        <end position="166"/>
    </location>
</feature>
<gene>
    <name evidence="2" type="ORF">CYNAS_LOCUS2970</name>
</gene>
<protein>
    <submittedName>
        <fullName evidence="2">Uncharacterized protein</fullName>
    </submittedName>
</protein>
<dbReference type="EMBL" id="CATQJL010000001">
    <property type="protein sequence ID" value="CAJ0590987.1"/>
    <property type="molecule type" value="Genomic_DNA"/>
</dbReference>
<evidence type="ECO:0000256" key="1">
    <source>
        <dbReference type="SAM" id="MobiDB-lite"/>
    </source>
</evidence>
<accession>A0AA36DRX0</accession>
<feature type="compositionally biased region" description="Polar residues" evidence="1">
    <location>
        <begin position="134"/>
        <end position="151"/>
    </location>
</feature>
<dbReference type="AlphaFoldDB" id="A0AA36DRX0"/>
<sequence length="277" mass="30489">MGNRQTNCEERRAAGSDLPEARVSSSSSGDSITSDLRSIHIGEGFETDTNLFRGQILINDTVNYSYGGFAGNATQEAVQADNTAVLALKFENLEEEWETDFSSFTPSEETADDQSRLVSPCAGQSAPFRIAVNSTTAESSTAPQTTSSDVLSSTAALTPPSSLSSSDTWFGLPSLIETSRKSQLEEFAKPSTVDEIWIAKAHEYFDNEETYKHKPKKPTSGRRLRIGPTQKKSWTGMVREMSLRHPLPVNPAPFPISKAMDDLKLRPEKRFVMRNAK</sequence>
<comment type="caution">
    <text evidence="2">The sequence shown here is derived from an EMBL/GenBank/DDBJ whole genome shotgun (WGS) entry which is preliminary data.</text>
</comment>
<dbReference type="Proteomes" id="UP001176961">
    <property type="component" value="Unassembled WGS sequence"/>
</dbReference>
<name>A0AA36DRX0_CYLNA</name>
<evidence type="ECO:0000313" key="3">
    <source>
        <dbReference type="Proteomes" id="UP001176961"/>
    </source>
</evidence>
<keyword evidence="3" id="KW-1185">Reference proteome</keyword>
<feature type="region of interest" description="Disordered" evidence="1">
    <location>
        <begin position="1"/>
        <end position="33"/>
    </location>
</feature>
<feature type="compositionally biased region" description="Low complexity" evidence="1">
    <location>
        <begin position="24"/>
        <end position="33"/>
    </location>
</feature>